<feature type="transmembrane region" description="Helical" evidence="6">
    <location>
        <begin position="141"/>
        <end position="161"/>
    </location>
</feature>
<dbReference type="Gene3D" id="1.20.1070.10">
    <property type="entry name" value="Rhodopsin 7-helix transmembrane proteins"/>
    <property type="match status" value="1"/>
</dbReference>
<organism evidence="8 9">
    <name type="scientific">Polyplosphaeria fusca</name>
    <dbReference type="NCBI Taxonomy" id="682080"/>
    <lineage>
        <taxon>Eukaryota</taxon>
        <taxon>Fungi</taxon>
        <taxon>Dikarya</taxon>
        <taxon>Ascomycota</taxon>
        <taxon>Pezizomycotina</taxon>
        <taxon>Dothideomycetes</taxon>
        <taxon>Pleosporomycetidae</taxon>
        <taxon>Pleosporales</taxon>
        <taxon>Tetraplosphaeriaceae</taxon>
        <taxon>Polyplosphaeria</taxon>
    </lineage>
</organism>
<feature type="region of interest" description="Disordered" evidence="5">
    <location>
        <begin position="493"/>
        <end position="519"/>
    </location>
</feature>
<dbReference type="AlphaFoldDB" id="A0A9P4R8V8"/>
<dbReference type="PANTHER" id="PTHR42058:SF1">
    <property type="entry name" value="G-PROTEIN COUPLED RECEPTORS FAMILY 2 PROFILE 2 DOMAIN-CONTAINING PROTEIN"/>
    <property type="match status" value="1"/>
</dbReference>
<keyword evidence="4 6" id="KW-0472">Membrane</keyword>
<dbReference type="InterPro" id="IPR053247">
    <property type="entry name" value="GPCR_GPR1/git3-like"/>
</dbReference>
<evidence type="ECO:0000256" key="1">
    <source>
        <dbReference type="ARBA" id="ARBA00004141"/>
    </source>
</evidence>
<dbReference type="OrthoDB" id="26203at2759"/>
<evidence type="ECO:0000256" key="4">
    <source>
        <dbReference type="ARBA" id="ARBA00023136"/>
    </source>
</evidence>
<evidence type="ECO:0000259" key="7">
    <source>
        <dbReference type="PROSITE" id="PS50261"/>
    </source>
</evidence>
<reference evidence="8" key="1">
    <citation type="journal article" date="2020" name="Stud. Mycol.">
        <title>101 Dothideomycetes genomes: a test case for predicting lifestyles and emergence of pathogens.</title>
        <authorList>
            <person name="Haridas S."/>
            <person name="Albert R."/>
            <person name="Binder M."/>
            <person name="Bloem J."/>
            <person name="Labutti K."/>
            <person name="Salamov A."/>
            <person name="Andreopoulos B."/>
            <person name="Baker S."/>
            <person name="Barry K."/>
            <person name="Bills G."/>
            <person name="Bluhm B."/>
            <person name="Cannon C."/>
            <person name="Castanera R."/>
            <person name="Culley D."/>
            <person name="Daum C."/>
            <person name="Ezra D."/>
            <person name="Gonzalez J."/>
            <person name="Henrissat B."/>
            <person name="Kuo A."/>
            <person name="Liang C."/>
            <person name="Lipzen A."/>
            <person name="Lutzoni F."/>
            <person name="Magnuson J."/>
            <person name="Mondo S."/>
            <person name="Nolan M."/>
            <person name="Ohm R."/>
            <person name="Pangilinan J."/>
            <person name="Park H.-J."/>
            <person name="Ramirez L."/>
            <person name="Alfaro M."/>
            <person name="Sun H."/>
            <person name="Tritt A."/>
            <person name="Yoshinaga Y."/>
            <person name="Zwiers L.-H."/>
            <person name="Turgeon B."/>
            <person name="Goodwin S."/>
            <person name="Spatafora J."/>
            <person name="Crous P."/>
            <person name="Grigoriev I."/>
        </authorList>
    </citation>
    <scope>NUCLEOTIDE SEQUENCE</scope>
    <source>
        <strain evidence="8">CBS 125425</strain>
    </source>
</reference>
<evidence type="ECO:0000313" key="9">
    <source>
        <dbReference type="Proteomes" id="UP000799444"/>
    </source>
</evidence>
<protein>
    <recommendedName>
        <fullName evidence="7">G-protein coupled receptors family 2 profile 2 domain-containing protein</fullName>
    </recommendedName>
</protein>
<evidence type="ECO:0000313" key="8">
    <source>
        <dbReference type="EMBL" id="KAF2739285.1"/>
    </source>
</evidence>
<name>A0A9P4R8V8_9PLEO</name>
<feature type="transmembrane region" description="Helical" evidence="6">
    <location>
        <begin position="181"/>
        <end position="204"/>
    </location>
</feature>
<dbReference type="InterPro" id="IPR017981">
    <property type="entry name" value="GPCR_2-like_7TM"/>
</dbReference>
<keyword evidence="3 6" id="KW-1133">Transmembrane helix</keyword>
<evidence type="ECO:0000256" key="6">
    <source>
        <dbReference type="SAM" id="Phobius"/>
    </source>
</evidence>
<evidence type="ECO:0000256" key="5">
    <source>
        <dbReference type="SAM" id="MobiDB-lite"/>
    </source>
</evidence>
<accession>A0A9P4R8V8</accession>
<proteinExistence type="predicted"/>
<comment type="caution">
    <text evidence="8">The sequence shown here is derived from an EMBL/GenBank/DDBJ whole genome shotgun (WGS) entry which is preliminary data.</text>
</comment>
<dbReference type="InterPro" id="IPR000832">
    <property type="entry name" value="GPCR_2_secretin-like"/>
</dbReference>
<sequence>MANTSLASSLRGLCPPPFFDVSMFGSGGFPDGRFCAPVPQIRAGLSCCLPCPATDYLYPPEFTTWYRVAEGLNVASLAAMTFLLVSFICLPAEKTRRHYLSYGLIIAAIFLALGFVIPFGARPPQCYDEITPNDMFSNTTCAFSGAFLIAGGLSFGVWIFIRALSMHLQICWDVMPGKRFFYWAQGLGWGVAATFFTVTITITGVSFRFGDVCHVNSANSMQDFWGPLLAIAGAATLVQLSTFAYCIKVYLKNMWSDDKTETQSSAGLPSYTTSVRTRSARAVYRRVRKVVWLQWRGITIVVFILVDVIFFSVVFVYLNSVETHATEDLDKAMPFLLCLITNPTSHDKCYSLGQDLFVNQSTVIAILIMLSLAGIQLFILLFRASMLTAWLDFFRSRFGSKREFVSLDAKQYTDNPANFELSKVQIPSLKSPQSAVTSPGSEFDPYRRDLTGTPDYFGKEVQREYRSPTLSFSTPRAPSQAAMRVEWDPRATHARGGLGFHPPAISDDEEEEHAMKNKI</sequence>
<evidence type="ECO:0000256" key="2">
    <source>
        <dbReference type="ARBA" id="ARBA00022692"/>
    </source>
</evidence>
<feature type="transmembrane region" description="Helical" evidence="6">
    <location>
        <begin position="99"/>
        <end position="121"/>
    </location>
</feature>
<dbReference type="GO" id="GO:0016020">
    <property type="term" value="C:membrane"/>
    <property type="evidence" value="ECO:0007669"/>
    <property type="project" value="UniProtKB-SubCell"/>
</dbReference>
<feature type="transmembrane region" description="Helical" evidence="6">
    <location>
        <begin position="295"/>
        <end position="318"/>
    </location>
</feature>
<keyword evidence="2 6" id="KW-0812">Transmembrane</keyword>
<dbReference type="Pfam" id="PF00002">
    <property type="entry name" value="7tm_2"/>
    <property type="match status" value="1"/>
</dbReference>
<dbReference type="GO" id="GO:0007166">
    <property type="term" value="P:cell surface receptor signaling pathway"/>
    <property type="evidence" value="ECO:0007669"/>
    <property type="project" value="InterPro"/>
</dbReference>
<dbReference type="GO" id="GO:0004930">
    <property type="term" value="F:G protein-coupled receptor activity"/>
    <property type="evidence" value="ECO:0007669"/>
    <property type="project" value="InterPro"/>
</dbReference>
<dbReference type="PROSITE" id="PS50261">
    <property type="entry name" value="G_PROTEIN_RECEP_F2_4"/>
    <property type="match status" value="1"/>
</dbReference>
<keyword evidence="9" id="KW-1185">Reference proteome</keyword>
<feature type="transmembrane region" description="Helical" evidence="6">
    <location>
        <begin position="224"/>
        <end position="247"/>
    </location>
</feature>
<dbReference type="PANTHER" id="PTHR42058">
    <property type="entry name" value="G_PROTEIN_RECEP_F2_4 DOMAIN-CONTAINING PROTEIN"/>
    <property type="match status" value="1"/>
</dbReference>
<feature type="transmembrane region" description="Helical" evidence="6">
    <location>
        <begin position="363"/>
        <end position="391"/>
    </location>
</feature>
<dbReference type="Proteomes" id="UP000799444">
    <property type="component" value="Unassembled WGS sequence"/>
</dbReference>
<comment type="subcellular location">
    <subcellularLocation>
        <location evidence="1">Membrane</location>
        <topology evidence="1">Multi-pass membrane protein</topology>
    </subcellularLocation>
</comment>
<gene>
    <name evidence="8" type="ORF">EJ04DRAFT_356481</name>
</gene>
<feature type="domain" description="G-protein coupled receptors family 2 profile 2" evidence="7">
    <location>
        <begin position="62"/>
        <end position="388"/>
    </location>
</feature>
<evidence type="ECO:0000256" key="3">
    <source>
        <dbReference type="ARBA" id="ARBA00022989"/>
    </source>
</evidence>
<dbReference type="EMBL" id="ML996105">
    <property type="protein sequence ID" value="KAF2739285.1"/>
    <property type="molecule type" value="Genomic_DNA"/>
</dbReference>
<feature type="transmembrane region" description="Helical" evidence="6">
    <location>
        <begin position="72"/>
        <end position="92"/>
    </location>
</feature>